<accession>A0A6J7WBP3</accession>
<evidence type="ECO:0000313" key="1">
    <source>
        <dbReference type="EMBL" id="CAB5170144.1"/>
    </source>
</evidence>
<organism evidence="1">
    <name type="scientific">uncultured Caudovirales phage</name>
    <dbReference type="NCBI Taxonomy" id="2100421"/>
    <lineage>
        <taxon>Viruses</taxon>
        <taxon>Duplodnaviria</taxon>
        <taxon>Heunggongvirae</taxon>
        <taxon>Uroviricota</taxon>
        <taxon>Caudoviricetes</taxon>
        <taxon>Peduoviridae</taxon>
        <taxon>Maltschvirus</taxon>
        <taxon>Maltschvirus maltsch</taxon>
    </lineage>
</organism>
<dbReference type="EMBL" id="LR798203">
    <property type="protein sequence ID" value="CAB5170144.1"/>
    <property type="molecule type" value="Genomic_DNA"/>
</dbReference>
<name>A0A6J7WBP3_9CAUD</name>
<reference evidence="1" key="1">
    <citation type="submission" date="2020-05" db="EMBL/GenBank/DDBJ databases">
        <authorList>
            <person name="Chiriac C."/>
            <person name="Salcher M."/>
            <person name="Ghai R."/>
            <person name="Kavagutti S V."/>
        </authorList>
    </citation>
    <scope>NUCLEOTIDE SEQUENCE</scope>
</reference>
<gene>
    <name evidence="1" type="ORF">UFOVP155_5</name>
</gene>
<sequence length="78" mass="8610">MTDDLVRRLRDWQPKIAVGYHSPAAANTIGEAADRIEALETALREKDNIAYVIDSHGISHDTFTIVYRAALAGEKKDG</sequence>
<proteinExistence type="predicted"/>
<protein>
    <submittedName>
        <fullName evidence="1">Uncharacterized protein</fullName>
    </submittedName>
</protein>